<reference evidence="2 3" key="1">
    <citation type="submission" date="2017-10" db="EMBL/GenBank/DDBJ databases">
        <title>Development of genomic resources for the powdery mildew, Erysiphe pulchra.</title>
        <authorList>
            <person name="Wadl P.A."/>
            <person name="Mack B.M."/>
            <person name="Moore G."/>
            <person name="Beltz S.B."/>
        </authorList>
    </citation>
    <scope>NUCLEOTIDE SEQUENCE [LARGE SCALE GENOMIC DNA]</scope>
    <source>
        <strain evidence="2">Cflorida</strain>
    </source>
</reference>
<evidence type="ECO:0000313" key="3">
    <source>
        <dbReference type="Proteomes" id="UP000237438"/>
    </source>
</evidence>
<name>A0A2S4PJL6_9PEZI</name>
<comment type="caution">
    <text evidence="2">The sequence shown here is derived from an EMBL/GenBank/DDBJ whole genome shotgun (WGS) entry which is preliminary data.</text>
</comment>
<dbReference type="Proteomes" id="UP000237438">
    <property type="component" value="Unassembled WGS sequence"/>
</dbReference>
<evidence type="ECO:0000313" key="2">
    <source>
        <dbReference type="EMBL" id="POS82218.1"/>
    </source>
</evidence>
<keyword evidence="3" id="KW-1185">Reference proteome</keyword>
<dbReference type="AlphaFoldDB" id="A0A2S4PJL6"/>
<feature type="non-terminal residue" evidence="2">
    <location>
        <position position="1"/>
    </location>
</feature>
<evidence type="ECO:0008006" key="4">
    <source>
        <dbReference type="Google" id="ProtNLM"/>
    </source>
</evidence>
<evidence type="ECO:0000256" key="1">
    <source>
        <dbReference type="SAM" id="MobiDB-lite"/>
    </source>
</evidence>
<gene>
    <name evidence="2" type="ORF">EPUL_006501</name>
</gene>
<sequence length="190" mass="21861">RIQNLSSIKDDNTIISYIRLGIAKNLSICIGQQQVFDEDYNFDEIVALCKICVIRLEWMRHVTPRETRNPNQNLTPNNLTARATHPNMPKIVHDTRPNLTNSSIPAQTHSFNDPMILDQNQLSHIGHDGHITQEERSRRFRLNLCMHCGKPGHRVDVCLSLKKHNFIQQLELQYLNGGAPIEPEPENLKE</sequence>
<dbReference type="InterPro" id="IPR036875">
    <property type="entry name" value="Znf_CCHC_sf"/>
</dbReference>
<dbReference type="EMBL" id="PEDP01003616">
    <property type="protein sequence ID" value="POS82218.1"/>
    <property type="molecule type" value="Genomic_DNA"/>
</dbReference>
<protein>
    <recommendedName>
        <fullName evidence="4">CCHC-type domain-containing protein</fullName>
    </recommendedName>
</protein>
<feature type="compositionally biased region" description="Low complexity" evidence="1">
    <location>
        <begin position="69"/>
        <end position="80"/>
    </location>
</feature>
<dbReference type="GO" id="GO:0008270">
    <property type="term" value="F:zinc ion binding"/>
    <property type="evidence" value="ECO:0007669"/>
    <property type="project" value="InterPro"/>
</dbReference>
<organism evidence="2 3">
    <name type="scientific">Erysiphe pulchra</name>
    <dbReference type="NCBI Taxonomy" id="225359"/>
    <lineage>
        <taxon>Eukaryota</taxon>
        <taxon>Fungi</taxon>
        <taxon>Dikarya</taxon>
        <taxon>Ascomycota</taxon>
        <taxon>Pezizomycotina</taxon>
        <taxon>Leotiomycetes</taxon>
        <taxon>Erysiphales</taxon>
        <taxon>Erysiphaceae</taxon>
        <taxon>Erysiphe</taxon>
    </lineage>
</organism>
<dbReference type="OrthoDB" id="9445845at2759"/>
<proteinExistence type="predicted"/>
<dbReference type="SUPFAM" id="SSF57756">
    <property type="entry name" value="Retrovirus zinc finger-like domains"/>
    <property type="match status" value="1"/>
</dbReference>
<dbReference type="GO" id="GO:0003676">
    <property type="term" value="F:nucleic acid binding"/>
    <property type="evidence" value="ECO:0007669"/>
    <property type="project" value="InterPro"/>
</dbReference>
<accession>A0A2S4PJL6</accession>
<feature type="region of interest" description="Disordered" evidence="1">
    <location>
        <begin position="66"/>
        <end position="92"/>
    </location>
</feature>